<dbReference type="EMBL" id="KE524778">
    <property type="protein sequence ID" value="KFB36383.1"/>
    <property type="molecule type" value="Genomic_DNA"/>
</dbReference>
<proteinExistence type="predicted"/>
<evidence type="ECO:0000313" key="3">
    <source>
        <dbReference type="Proteomes" id="UP000030765"/>
    </source>
</evidence>
<dbReference type="EnsemblMetazoa" id="ASIC003546-RA">
    <property type="protein sequence ID" value="ASIC003546-PA"/>
    <property type="gene ID" value="ASIC003546"/>
</dbReference>
<name>A0A084VEI9_ANOSI</name>
<evidence type="ECO:0000313" key="2">
    <source>
        <dbReference type="EnsemblMetazoa" id="ASIC003546-PA"/>
    </source>
</evidence>
<dbReference type="AlphaFoldDB" id="A0A084VEI9"/>
<protein>
    <submittedName>
        <fullName evidence="1 2">Solute carrier family 22 member 5</fullName>
    </submittedName>
</protein>
<dbReference type="VEuPathDB" id="VectorBase:ASIC003546"/>
<gene>
    <name evidence="1" type="ORF">ZHAS_00003546</name>
</gene>
<keyword evidence="3" id="KW-1185">Reference proteome</keyword>
<dbReference type="Proteomes" id="UP000030765">
    <property type="component" value="Unassembled WGS sequence"/>
</dbReference>
<reference evidence="2" key="2">
    <citation type="submission" date="2020-05" db="UniProtKB">
        <authorList>
            <consortium name="EnsemblMetazoa"/>
        </authorList>
    </citation>
    <scope>IDENTIFICATION</scope>
</reference>
<dbReference type="EMBL" id="ATLV01012278">
    <property type="status" value="NOT_ANNOTATED_CDS"/>
    <property type="molecule type" value="Genomic_DNA"/>
</dbReference>
<organism evidence="1">
    <name type="scientific">Anopheles sinensis</name>
    <name type="common">Mosquito</name>
    <dbReference type="NCBI Taxonomy" id="74873"/>
    <lineage>
        <taxon>Eukaryota</taxon>
        <taxon>Metazoa</taxon>
        <taxon>Ecdysozoa</taxon>
        <taxon>Arthropoda</taxon>
        <taxon>Hexapoda</taxon>
        <taxon>Insecta</taxon>
        <taxon>Pterygota</taxon>
        <taxon>Neoptera</taxon>
        <taxon>Endopterygota</taxon>
        <taxon>Diptera</taxon>
        <taxon>Nematocera</taxon>
        <taxon>Culicoidea</taxon>
        <taxon>Culicidae</taxon>
        <taxon>Anophelinae</taxon>
        <taxon>Anopheles</taxon>
    </lineage>
</organism>
<reference evidence="1 3" key="1">
    <citation type="journal article" date="2014" name="BMC Genomics">
        <title>Genome sequence of Anopheles sinensis provides insight into genetics basis of mosquito competence for malaria parasites.</title>
        <authorList>
            <person name="Zhou D."/>
            <person name="Zhang D."/>
            <person name="Ding G."/>
            <person name="Shi L."/>
            <person name="Hou Q."/>
            <person name="Ye Y."/>
            <person name="Xu Y."/>
            <person name="Zhou H."/>
            <person name="Xiong C."/>
            <person name="Li S."/>
            <person name="Yu J."/>
            <person name="Hong S."/>
            <person name="Yu X."/>
            <person name="Zou P."/>
            <person name="Chen C."/>
            <person name="Chang X."/>
            <person name="Wang W."/>
            <person name="Lv Y."/>
            <person name="Sun Y."/>
            <person name="Ma L."/>
            <person name="Shen B."/>
            <person name="Zhu C."/>
        </authorList>
    </citation>
    <scope>NUCLEOTIDE SEQUENCE [LARGE SCALE GENOMIC DNA]</scope>
</reference>
<sequence length="92" mass="10171">MWKAISSEAAASSLRSANVLPVSLRRVAFPRRAELLTIAQHCRGPAPAGHAMCLCMGREKPCHRQRFSAKANFSLPQMQTPTYSGGWILRFS</sequence>
<accession>A0A084VEI9</accession>
<evidence type="ECO:0000313" key="1">
    <source>
        <dbReference type="EMBL" id="KFB36383.1"/>
    </source>
</evidence>